<dbReference type="Proteomes" id="UP000293347">
    <property type="component" value="Unassembled WGS sequence"/>
</dbReference>
<evidence type="ECO:0000313" key="4">
    <source>
        <dbReference type="Proteomes" id="UP000293347"/>
    </source>
</evidence>
<name>A0A4R0NTG8_9SPHI</name>
<protein>
    <submittedName>
        <fullName evidence="3">NIPSNAP family containing protein</fullName>
    </submittedName>
</protein>
<feature type="chain" id="PRO_5020475714" evidence="1">
    <location>
        <begin position="23"/>
        <end position="260"/>
    </location>
</feature>
<evidence type="ECO:0000259" key="2">
    <source>
        <dbReference type="Pfam" id="PF07978"/>
    </source>
</evidence>
<dbReference type="EMBL" id="SJSL01000001">
    <property type="protein sequence ID" value="TCD03418.1"/>
    <property type="molecule type" value="Genomic_DNA"/>
</dbReference>
<gene>
    <name evidence="3" type="ORF">EZ437_05455</name>
</gene>
<dbReference type="Pfam" id="PF07978">
    <property type="entry name" value="NIPSNAP"/>
    <property type="match status" value="1"/>
</dbReference>
<proteinExistence type="predicted"/>
<accession>A0A4R0NTG8</accession>
<reference evidence="3 4" key="1">
    <citation type="submission" date="2019-02" db="EMBL/GenBank/DDBJ databases">
        <title>Pedobacter sp. RP-1-14 sp. nov., isolated from Arctic soil.</title>
        <authorList>
            <person name="Dahal R.H."/>
        </authorList>
    </citation>
    <scope>NUCLEOTIDE SEQUENCE [LARGE SCALE GENOMIC DNA]</scope>
    <source>
        <strain evidence="3 4">RP-1-14</strain>
    </source>
</reference>
<dbReference type="SUPFAM" id="SSF54909">
    <property type="entry name" value="Dimeric alpha+beta barrel"/>
    <property type="match status" value="1"/>
</dbReference>
<dbReference type="OrthoDB" id="192769at2"/>
<dbReference type="InterPro" id="IPR012577">
    <property type="entry name" value="NIPSNAP"/>
</dbReference>
<dbReference type="RefSeq" id="WP_131594019.1">
    <property type="nucleotide sequence ID" value="NZ_SJSL01000001.1"/>
</dbReference>
<dbReference type="AlphaFoldDB" id="A0A4R0NTG8"/>
<feature type="domain" description="NIPSNAP" evidence="2">
    <location>
        <begin position="155"/>
        <end position="258"/>
    </location>
</feature>
<dbReference type="Gene3D" id="3.30.70.100">
    <property type="match status" value="2"/>
</dbReference>
<comment type="caution">
    <text evidence="3">The sequence shown here is derived from an EMBL/GenBank/DDBJ whole genome shotgun (WGS) entry which is preliminary data.</text>
</comment>
<sequence length="260" mass="29444">MKKTIALLLVLSFTAVMSQTFAASKAFYQIKIYHLKNAEQEQKVDDFLKNAYLPALHRAGIPKAGVFKPVKIAGTESGELLIYVFIPFKSMADFQKLPQKLEKDKAYHLDGAAYLNALYSAVPYDRIESILLNAFEGSPNFNLSAVSTPKAERIYELRSYEGHTEAISKNKIEMFNKGDEIGLFKRLGFNAVFYGEVISGPRMPNLMYLTTFANKADRDQHWDAFGKDAYWKVLSAKPEYKNNVSKNVSLFLYPADYSDI</sequence>
<organism evidence="3 4">
    <name type="scientific">Pedobacter psychroterrae</name>
    <dbReference type="NCBI Taxonomy" id="2530453"/>
    <lineage>
        <taxon>Bacteria</taxon>
        <taxon>Pseudomonadati</taxon>
        <taxon>Bacteroidota</taxon>
        <taxon>Sphingobacteriia</taxon>
        <taxon>Sphingobacteriales</taxon>
        <taxon>Sphingobacteriaceae</taxon>
        <taxon>Pedobacter</taxon>
    </lineage>
</organism>
<evidence type="ECO:0000256" key="1">
    <source>
        <dbReference type="SAM" id="SignalP"/>
    </source>
</evidence>
<dbReference type="InterPro" id="IPR011008">
    <property type="entry name" value="Dimeric_a/b-barrel"/>
</dbReference>
<evidence type="ECO:0000313" key="3">
    <source>
        <dbReference type="EMBL" id="TCD03418.1"/>
    </source>
</evidence>
<keyword evidence="1" id="KW-0732">Signal</keyword>
<keyword evidence="4" id="KW-1185">Reference proteome</keyword>
<feature type="signal peptide" evidence="1">
    <location>
        <begin position="1"/>
        <end position="22"/>
    </location>
</feature>